<organism evidence="8 9">
    <name type="scientific">Meristemomyces frigidus</name>
    <dbReference type="NCBI Taxonomy" id="1508187"/>
    <lineage>
        <taxon>Eukaryota</taxon>
        <taxon>Fungi</taxon>
        <taxon>Dikarya</taxon>
        <taxon>Ascomycota</taxon>
        <taxon>Pezizomycotina</taxon>
        <taxon>Dothideomycetes</taxon>
        <taxon>Dothideomycetidae</taxon>
        <taxon>Mycosphaerellales</taxon>
        <taxon>Teratosphaeriaceae</taxon>
        <taxon>Meristemomyces</taxon>
    </lineage>
</organism>
<dbReference type="InterPro" id="IPR020846">
    <property type="entry name" value="MFS_dom"/>
</dbReference>
<evidence type="ECO:0000256" key="5">
    <source>
        <dbReference type="ARBA" id="ARBA00023136"/>
    </source>
</evidence>
<feature type="transmembrane region" description="Helical" evidence="6">
    <location>
        <begin position="477"/>
        <end position="499"/>
    </location>
</feature>
<dbReference type="GO" id="GO:0016020">
    <property type="term" value="C:membrane"/>
    <property type="evidence" value="ECO:0007669"/>
    <property type="project" value="UniProtKB-SubCell"/>
</dbReference>
<feature type="transmembrane region" description="Helical" evidence="6">
    <location>
        <begin position="173"/>
        <end position="193"/>
    </location>
</feature>
<accession>A0AAN7TA17</accession>
<keyword evidence="2" id="KW-0813">Transport</keyword>
<feature type="transmembrane region" description="Helical" evidence="6">
    <location>
        <begin position="306"/>
        <end position="331"/>
    </location>
</feature>
<dbReference type="InterPro" id="IPR001958">
    <property type="entry name" value="Tet-R_TetA/multi-R_MdtG-like"/>
</dbReference>
<comment type="caution">
    <text evidence="8">The sequence shown here is derived from an EMBL/GenBank/DDBJ whole genome shotgun (WGS) entry which is preliminary data.</text>
</comment>
<dbReference type="SUPFAM" id="SSF103473">
    <property type="entry name" value="MFS general substrate transporter"/>
    <property type="match status" value="1"/>
</dbReference>
<dbReference type="AlphaFoldDB" id="A0AAN7TA17"/>
<evidence type="ECO:0000313" key="9">
    <source>
        <dbReference type="Proteomes" id="UP001310890"/>
    </source>
</evidence>
<dbReference type="InterPro" id="IPR011701">
    <property type="entry name" value="MFS"/>
</dbReference>
<keyword evidence="3 6" id="KW-0812">Transmembrane</keyword>
<evidence type="ECO:0000256" key="2">
    <source>
        <dbReference type="ARBA" id="ARBA00022448"/>
    </source>
</evidence>
<feature type="transmembrane region" description="Helical" evidence="6">
    <location>
        <begin position="511"/>
        <end position="531"/>
    </location>
</feature>
<dbReference type="EMBL" id="JAVRRL010000086">
    <property type="protein sequence ID" value="KAK5108424.1"/>
    <property type="molecule type" value="Genomic_DNA"/>
</dbReference>
<evidence type="ECO:0000256" key="3">
    <source>
        <dbReference type="ARBA" id="ARBA00022692"/>
    </source>
</evidence>
<dbReference type="PANTHER" id="PTHR23504">
    <property type="entry name" value="MAJOR FACILITATOR SUPERFAMILY DOMAIN-CONTAINING PROTEIN 10"/>
    <property type="match status" value="1"/>
</dbReference>
<protein>
    <recommendedName>
        <fullName evidence="7">Major facilitator superfamily (MFS) profile domain-containing protein</fullName>
    </recommendedName>
</protein>
<sequence>MNDPPYDAPATSSHDVEYVDSAATTLLASPVSFEGKTTARESLDGELKRHRQYNLQEHELADESFQGVEDDAKEYERLLSQDTATLNDDAVAAQTAMVDDQEPAIQTSANTKEDKPVTWSSLPKKRQLAILTLARLSEPLAQTSLQAYIFYQLKTFHVPGTPPPSDATVATQAGILAAAFTGAQMCTAVMWGRLADSEAMGRKRVLLIGILGTAIGSLGFGFSSSFGQAVAWRAMGGALNGNVGVMRTMISEIVVEKRFQSRAFLLMPMTFNIGVIVGPLLGGLLADPVGSYPALFGEHGGGWLRAWPYALPSVVCAGFLTCGAVALVLGLEETLEGLRGRPDYGIRFSRWVVTMIGSRRTTGEEYQAVATQDSLVEDIEMSASSHERKPSNTRRQKLPFRRIWTTNLILTLMSHAFLAGHVGTFNSLWFVFLSTPRYTPNSTNNDNDSKTLHLPSNYHPHGLFTFTGGLALPPPSIGTALAILGVIGISLQLVFYPAISFRLGTILSYRYSLLLFPFSYFLAPYLAIVPSSSAAPAPASGPWIWISITLLLLIQVTARTFALPGTAILVNNSCPHPSVLGTVHGIAQTVSSAARTVGPVLVGWGYGKGLEAGVVGSAWWGMAGLAVVGAIVGRWVKEGSGHEVLLEGEEGEDGKG</sequence>
<evidence type="ECO:0000313" key="8">
    <source>
        <dbReference type="EMBL" id="KAK5108424.1"/>
    </source>
</evidence>
<keyword evidence="4 6" id="KW-1133">Transmembrane helix</keyword>
<dbReference type="PANTHER" id="PTHR23504:SF6">
    <property type="entry name" value="MULTIDRUG TRANSPORTER, PUTATIVE (AFU_ORTHOLOGUE AFUA_4G08740)-RELATED"/>
    <property type="match status" value="1"/>
</dbReference>
<dbReference type="Gene3D" id="1.20.1250.20">
    <property type="entry name" value="MFS general substrate transporter like domains"/>
    <property type="match status" value="1"/>
</dbReference>
<evidence type="ECO:0000256" key="1">
    <source>
        <dbReference type="ARBA" id="ARBA00004141"/>
    </source>
</evidence>
<dbReference type="Proteomes" id="UP001310890">
    <property type="component" value="Unassembled WGS sequence"/>
</dbReference>
<dbReference type="GO" id="GO:0022857">
    <property type="term" value="F:transmembrane transporter activity"/>
    <property type="evidence" value="ECO:0007669"/>
    <property type="project" value="InterPro"/>
</dbReference>
<feature type="transmembrane region" description="Helical" evidence="6">
    <location>
        <begin position="205"/>
        <end position="224"/>
    </location>
</feature>
<gene>
    <name evidence="8" type="ORF">LTR62_008311</name>
</gene>
<reference evidence="8" key="1">
    <citation type="submission" date="2023-08" db="EMBL/GenBank/DDBJ databases">
        <title>Black Yeasts Isolated from many extreme environments.</title>
        <authorList>
            <person name="Coleine C."/>
            <person name="Stajich J.E."/>
            <person name="Selbmann L."/>
        </authorList>
    </citation>
    <scope>NUCLEOTIDE SEQUENCE</scope>
    <source>
        <strain evidence="8">CCFEE 5401</strain>
    </source>
</reference>
<dbReference type="PRINTS" id="PR01035">
    <property type="entry name" value="TCRTETA"/>
</dbReference>
<feature type="transmembrane region" description="Helical" evidence="6">
    <location>
        <begin position="262"/>
        <end position="286"/>
    </location>
</feature>
<evidence type="ECO:0000256" key="6">
    <source>
        <dbReference type="SAM" id="Phobius"/>
    </source>
</evidence>
<feature type="transmembrane region" description="Helical" evidence="6">
    <location>
        <begin position="404"/>
        <end position="432"/>
    </location>
</feature>
<evidence type="ECO:0000259" key="7">
    <source>
        <dbReference type="PROSITE" id="PS50850"/>
    </source>
</evidence>
<keyword evidence="5 6" id="KW-0472">Membrane</keyword>
<dbReference type="PROSITE" id="PS50850">
    <property type="entry name" value="MFS"/>
    <property type="match status" value="1"/>
</dbReference>
<feature type="transmembrane region" description="Helical" evidence="6">
    <location>
        <begin position="543"/>
        <end position="562"/>
    </location>
</feature>
<dbReference type="Pfam" id="PF07690">
    <property type="entry name" value="MFS_1"/>
    <property type="match status" value="1"/>
</dbReference>
<dbReference type="InterPro" id="IPR036259">
    <property type="entry name" value="MFS_trans_sf"/>
</dbReference>
<evidence type="ECO:0000256" key="4">
    <source>
        <dbReference type="ARBA" id="ARBA00022989"/>
    </source>
</evidence>
<proteinExistence type="predicted"/>
<feature type="domain" description="Major facilitator superfamily (MFS) profile" evidence="7">
    <location>
        <begin position="127"/>
        <end position="641"/>
    </location>
</feature>
<name>A0AAN7TA17_9PEZI</name>
<comment type="subcellular location">
    <subcellularLocation>
        <location evidence="1">Membrane</location>
        <topology evidence="1">Multi-pass membrane protein</topology>
    </subcellularLocation>
</comment>